<evidence type="ECO:0000313" key="15">
    <source>
        <dbReference type="EMBL" id="PKZ21815.1"/>
    </source>
</evidence>
<evidence type="ECO:0000256" key="10">
    <source>
        <dbReference type="HAMAP-Rule" id="MF_02227"/>
    </source>
</evidence>
<dbReference type="GO" id="GO:0019323">
    <property type="term" value="P:pentose catabolic process"/>
    <property type="evidence" value="ECO:0007669"/>
    <property type="project" value="UniProtKB-UniRule"/>
</dbReference>
<feature type="binding site" evidence="10">
    <location>
        <begin position="175"/>
        <end position="177"/>
    </location>
    <ligand>
        <name>substrate</name>
    </ligand>
</feature>
<dbReference type="NCBIfam" id="TIGR01163">
    <property type="entry name" value="rpe"/>
    <property type="match status" value="1"/>
</dbReference>
<comment type="similarity">
    <text evidence="6 10 11">Belongs to the ribulose-phosphate 3-epimerase family.</text>
</comment>
<comment type="catalytic activity">
    <reaction evidence="1 10 11">
        <text>D-ribulose 5-phosphate = D-xylulose 5-phosphate</text>
        <dbReference type="Rhea" id="RHEA:13677"/>
        <dbReference type="ChEBI" id="CHEBI:57737"/>
        <dbReference type="ChEBI" id="CHEBI:58121"/>
        <dbReference type="EC" id="5.1.3.1"/>
    </reaction>
</comment>
<dbReference type="RefSeq" id="WP_101603770.1">
    <property type="nucleotide sequence ID" value="NZ_CAJHKM010000006.1"/>
</dbReference>
<evidence type="ECO:0000256" key="13">
    <source>
        <dbReference type="PIRSR" id="PIRSR001461-2"/>
    </source>
</evidence>
<evidence type="ECO:0000256" key="14">
    <source>
        <dbReference type="PIRSR" id="PIRSR001461-3"/>
    </source>
</evidence>
<dbReference type="GO" id="GO:0004750">
    <property type="term" value="F:D-ribulose-phosphate 3-epimerase activity"/>
    <property type="evidence" value="ECO:0007669"/>
    <property type="project" value="UniProtKB-UniRule"/>
</dbReference>
<comment type="cofactor">
    <cofactor evidence="3">
        <name>Co(2+)</name>
        <dbReference type="ChEBI" id="CHEBI:48828"/>
    </cofactor>
</comment>
<dbReference type="EC" id="5.1.3.1" evidence="7 10"/>
<dbReference type="PIRSF" id="PIRSF001461">
    <property type="entry name" value="RPE"/>
    <property type="match status" value="1"/>
</dbReference>
<dbReference type="InterPro" id="IPR000056">
    <property type="entry name" value="Ribul_P_3_epim-like"/>
</dbReference>
<dbReference type="GO" id="GO:0006098">
    <property type="term" value="P:pentose-phosphate shunt"/>
    <property type="evidence" value="ECO:0007669"/>
    <property type="project" value="UniProtKB-UniRule"/>
</dbReference>
<comment type="caution">
    <text evidence="15">The sequence shown here is derived from an EMBL/GenBank/DDBJ whole genome shotgun (WGS) entry which is preliminary data.</text>
</comment>
<evidence type="ECO:0000256" key="3">
    <source>
        <dbReference type="ARBA" id="ARBA00001941"/>
    </source>
</evidence>
<keyword evidence="9 10" id="KW-0413">Isomerase</keyword>
<comment type="cofactor">
    <cofactor evidence="5">
        <name>Fe(2+)</name>
        <dbReference type="ChEBI" id="CHEBI:29033"/>
    </cofactor>
</comment>
<keyword evidence="13" id="KW-0862">Zinc</keyword>
<name>A0A2I1MNU2_9LACT</name>
<feature type="binding site" evidence="10 13">
    <location>
        <position position="66"/>
    </location>
    <ligand>
        <name>a divalent metal cation</name>
        <dbReference type="ChEBI" id="CHEBI:60240"/>
    </ligand>
</feature>
<comment type="function">
    <text evidence="10">Catalyzes the reversible epimerization of D-ribulose 5-phosphate to D-xylulose 5-phosphate.</text>
</comment>
<sequence length="218" mass="23579">MQMKIAPSILSADMSAFASEVKRIEEAGADWVHIDIMDGHYVPNLTFGAPIVAALRPKSKLFFDCHLMVSRPEDYVDSLAEAGADQMTVHANASQHLHALIQKIHGQDMKAAVALNPADPVSLVEPVLGQVDMVLVMTVNPGFGGQAFLPEVTDKISQLAQIRDDRGLDFLIQVDGGITDQTIKTCYDKGADVFVAGSYVYGQDDVKQAILSLKEAVI</sequence>
<keyword evidence="13" id="KW-0464">Manganese</keyword>
<feature type="active site" description="Proton acceptor" evidence="10 12">
    <location>
        <position position="35"/>
    </location>
</feature>
<evidence type="ECO:0000256" key="6">
    <source>
        <dbReference type="ARBA" id="ARBA00009541"/>
    </source>
</evidence>
<feature type="binding site" evidence="10 14">
    <location>
        <position position="8"/>
    </location>
    <ligand>
        <name>substrate</name>
    </ligand>
</feature>
<dbReference type="Gene3D" id="3.20.20.70">
    <property type="entry name" value="Aldolase class I"/>
    <property type="match status" value="1"/>
</dbReference>
<dbReference type="AlphaFoldDB" id="A0A2I1MNU2"/>
<evidence type="ECO:0000256" key="7">
    <source>
        <dbReference type="ARBA" id="ARBA00013188"/>
    </source>
</evidence>
<dbReference type="PROSITE" id="PS01085">
    <property type="entry name" value="RIBUL_P_3_EPIMER_1"/>
    <property type="match status" value="1"/>
</dbReference>
<feature type="binding site" evidence="10 14">
    <location>
        <begin position="142"/>
        <end position="145"/>
    </location>
    <ligand>
        <name>substrate</name>
    </ligand>
</feature>
<dbReference type="GO" id="GO:0005737">
    <property type="term" value="C:cytoplasm"/>
    <property type="evidence" value="ECO:0007669"/>
    <property type="project" value="UniProtKB-ARBA"/>
</dbReference>
<comment type="cofactor">
    <cofactor evidence="10 13">
        <name>a divalent metal cation</name>
        <dbReference type="ChEBI" id="CHEBI:60240"/>
    </cofactor>
    <text evidence="10 13">Binds 1 divalent metal cation per subunit.</text>
</comment>
<dbReference type="CDD" id="cd00429">
    <property type="entry name" value="RPE"/>
    <property type="match status" value="1"/>
</dbReference>
<evidence type="ECO:0000256" key="9">
    <source>
        <dbReference type="ARBA" id="ARBA00023235"/>
    </source>
</evidence>
<dbReference type="InterPro" id="IPR026019">
    <property type="entry name" value="Ribul_P_3_epim"/>
</dbReference>
<feature type="binding site" evidence="14">
    <location>
        <position position="177"/>
    </location>
    <ligand>
        <name>substrate</name>
    </ligand>
</feature>
<accession>A0A2I1MNU2</accession>
<proteinExistence type="inferred from homology"/>
<dbReference type="GeneID" id="92902809"/>
<feature type="binding site" evidence="10 13">
    <location>
        <position position="175"/>
    </location>
    <ligand>
        <name>a divalent metal cation</name>
        <dbReference type="ChEBI" id="CHEBI:60240"/>
    </ligand>
</feature>
<dbReference type="OrthoDB" id="1645589at2"/>
<feature type="binding site" evidence="10 13">
    <location>
        <position position="33"/>
    </location>
    <ligand>
        <name>a divalent metal cation</name>
        <dbReference type="ChEBI" id="CHEBI:60240"/>
    </ligand>
</feature>
<dbReference type="PANTHER" id="PTHR11749">
    <property type="entry name" value="RIBULOSE-5-PHOSPHATE-3-EPIMERASE"/>
    <property type="match status" value="1"/>
</dbReference>
<feature type="active site" description="Proton donor" evidence="10 12">
    <location>
        <position position="175"/>
    </location>
</feature>
<dbReference type="InterPro" id="IPR013785">
    <property type="entry name" value="Aldolase_TIM"/>
</dbReference>
<gene>
    <name evidence="10" type="primary">rpe</name>
    <name evidence="15" type="ORF">CYJ28_07275</name>
</gene>
<feature type="binding site" evidence="10 13">
    <location>
        <position position="35"/>
    </location>
    <ligand>
        <name>a divalent metal cation</name>
        <dbReference type="ChEBI" id="CHEBI:60240"/>
    </ligand>
</feature>
<evidence type="ECO:0000256" key="8">
    <source>
        <dbReference type="ARBA" id="ARBA00022723"/>
    </source>
</evidence>
<dbReference type="SUPFAM" id="SSF51366">
    <property type="entry name" value="Ribulose-phoshate binding barrel"/>
    <property type="match status" value="1"/>
</dbReference>
<feature type="binding site" evidence="10 14">
    <location>
        <position position="66"/>
    </location>
    <ligand>
        <name>substrate</name>
    </ligand>
</feature>
<dbReference type="PROSITE" id="PS01086">
    <property type="entry name" value="RIBUL_P_3_EPIMER_2"/>
    <property type="match status" value="1"/>
</dbReference>
<dbReference type="HAMAP" id="MF_02227">
    <property type="entry name" value="RPE"/>
    <property type="match status" value="1"/>
</dbReference>
<comment type="cofactor">
    <cofactor evidence="2">
        <name>Mn(2+)</name>
        <dbReference type="ChEBI" id="CHEBI:29035"/>
    </cofactor>
</comment>
<evidence type="ECO:0000256" key="5">
    <source>
        <dbReference type="ARBA" id="ARBA00001954"/>
    </source>
</evidence>
<dbReference type="FunFam" id="3.20.20.70:FF:000004">
    <property type="entry name" value="Ribulose-phosphate 3-epimerase"/>
    <property type="match status" value="1"/>
</dbReference>
<dbReference type="EMBL" id="PKGY01000003">
    <property type="protein sequence ID" value="PKZ21815.1"/>
    <property type="molecule type" value="Genomic_DNA"/>
</dbReference>
<dbReference type="NCBIfam" id="NF004076">
    <property type="entry name" value="PRK05581.1-4"/>
    <property type="match status" value="1"/>
</dbReference>
<evidence type="ECO:0000313" key="16">
    <source>
        <dbReference type="Proteomes" id="UP000234239"/>
    </source>
</evidence>
<keyword evidence="13" id="KW-0170">Cobalt</keyword>
<dbReference type="GO" id="GO:0046872">
    <property type="term" value="F:metal ion binding"/>
    <property type="evidence" value="ECO:0007669"/>
    <property type="project" value="UniProtKB-UniRule"/>
</dbReference>
<dbReference type="Proteomes" id="UP000234239">
    <property type="component" value="Unassembled WGS sequence"/>
</dbReference>
<keyword evidence="8 10" id="KW-0479">Metal-binding</keyword>
<feature type="binding site" evidence="10 14">
    <location>
        <begin position="197"/>
        <end position="198"/>
    </location>
    <ligand>
        <name>substrate</name>
    </ligand>
</feature>
<dbReference type="Pfam" id="PF00834">
    <property type="entry name" value="Ribul_P_3_epim"/>
    <property type="match status" value="1"/>
</dbReference>
<keyword evidence="10 11" id="KW-0119">Carbohydrate metabolism</keyword>
<reference evidence="15 16" key="1">
    <citation type="submission" date="2017-12" db="EMBL/GenBank/DDBJ databases">
        <title>Phylogenetic diversity of female urinary microbiome.</title>
        <authorList>
            <person name="Thomas-White K."/>
            <person name="Wolfe A.J."/>
        </authorList>
    </citation>
    <scope>NUCLEOTIDE SEQUENCE [LARGE SCALE GENOMIC DNA]</scope>
    <source>
        <strain evidence="15 16">UMB0139</strain>
    </source>
</reference>
<evidence type="ECO:0000256" key="4">
    <source>
        <dbReference type="ARBA" id="ARBA00001947"/>
    </source>
</evidence>
<comment type="pathway">
    <text evidence="10">Carbohydrate degradation.</text>
</comment>
<evidence type="ECO:0000256" key="12">
    <source>
        <dbReference type="PIRSR" id="PIRSR001461-1"/>
    </source>
</evidence>
<protein>
    <recommendedName>
        <fullName evidence="7 10">Ribulose-phosphate 3-epimerase</fullName>
        <ecNumber evidence="7 10">5.1.3.1</ecNumber>
    </recommendedName>
</protein>
<dbReference type="InterPro" id="IPR011060">
    <property type="entry name" value="RibuloseP-bd_barrel"/>
</dbReference>
<evidence type="ECO:0000256" key="2">
    <source>
        <dbReference type="ARBA" id="ARBA00001936"/>
    </source>
</evidence>
<evidence type="ECO:0000256" key="11">
    <source>
        <dbReference type="PIRNR" id="PIRNR001461"/>
    </source>
</evidence>
<comment type="cofactor">
    <cofactor evidence="4">
        <name>Zn(2+)</name>
        <dbReference type="ChEBI" id="CHEBI:29105"/>
    </cofactor>
</comment>
<organism evidence="15 16">
    <name type="scientific">Aerococcus sanguinicola</name>
    <dbReference type="NCBI Taxonomy" id="119206"/>
    <lineage>
        <taxon>Bacteria</taxon>
        <taxon>Bacillati</taxon>
        <taxon>Bacillota</taxon>
        <taxon>Bacilli</taxon>
        <taxon>Lactobacillales</taxon>
        <taxon>Aerococcaceae</taxon>
        <taxon>Aerococcus</taxon>
    </lineage>
</organism>
<evidence type="ECO:0000256" key="1">
    <source>
        <dbReference type="ARBA" id="ARBA00001782"/>
    </source>
</evidence>